<proteinExistence type="predicted"/>
<evidence type="ECO:0000313" key="1">
    <source>
        <dbReference type="EMBL" id="HII61382.1"/>
    </source>
</evidence>
<gene>
    <name evidence="1" type="ORF">HA331_06525</name>
</gene>
<comment type="caution">
    <text evidence="1">The sequence shown here is derived from an EMBL/GenBank/DDBJ whole genome shotgun (WGS) entry which is preliminary data.</text>
</comment>
<reference evidence="1" key="1">
    <citation type="journal article" date="2020" name="bioRxiv">
        <title>A rank-normalized archaeal taxonomy based on genome phylogeny resolves widespread incomplete and uneven classifications.</title>
        <authorList>
            <person name="Rinke C."/>
            <person name="Chuvochina M."/>
            <person name="Mussig A.J."/>
            <person name="Chaumeil P.-A."/>
            <person name="Waite D.W."/>
            <person name="Whitman W.B."/>
            <person name="Parks D.H."/>
            <person name="Hugenholtz P."/>
        </authorList>
    </citation>
    <scope>NUCLEOTIDE SEQUENCE</scope>
    <source>
        <strain evidence="1">UBA8834</strain>
    </source>
</reference>
<dbReference type="Proteomes" id="UP000617544">
    <property type="component" value="Unassembled WGS sequence"/>
</dbReference>
<sequence length="278" mass="31004">MVSVLIVGALPYDSGKTTFALNLIREAIEEGFDVGVSKPVGGFNGWYQYEFLKKSIEFGLLIGEDAYKLHNAAKSIDRIELESPVTVLLLPPDPERVGWRVSSYMGISFQNQVVIVRISGLHRTIHYYIPENLNKLTKPLRGEVGKLISVLNPKPLSVGKLDDILSESRKIADEVLRYLEHYHDLMVIESYANYAAPTFGSLDVDVVVVVAPSKAVIFDGEQYKRAVSLYFNLKSPWIVTTEDVLPLLRPRKIVEFGPEGPKNSLEKVLQVVDASSSL</sequence>
<organism evidence="1 2">
    <name type="scientific">Pyrococcus horikoshii</name>
    <dbReference type="NCBI Taxonomy" id="53953"/>
    <lineage>
        <taxon>Archaea</taxon>
        <taxon>Methanobacteriati</taxon>
        <taxon>Methanobacteriota</taxon>
        <taxon>Thermococci</taxon>
        <taxon>Thermococcales</taxon>
        <taxon>Thermococcaceae</taxon>
        <taxon>Pyrococcus</taxon>
    </lineage>
</organism>
<dbReference type="RefSeq" id="WP_010884825.1">
    <property type="nucleotide sequence ID" value="NZ_DUJN01000006.1"/>
</dbReference>
<dbReference type="OMA" id="NGWYQYE"/>
<dbReference type="SUPFAM" id="SSF52540">
    <property type="entry name" value="P-loop containing nucleoside triphosphate hydrolases"/>
    <property type="match status" value="1"/>
</dbReference>
<name>A0A832SZD1_PYRHR</name>
<evidence type="ECO:0000313" key="2">
    <source>
        <dbReference type="Proteomes" id="UP000617544"/>
    </source>
</evidence>
<protein>
    <submittedName>
        <fullName evidence="1">ATPase</fullName>
    </submittedName>
</protein>
<dbReference type="GeneID" id="1443060"/>
<accession>A0A832SZD1</accession>
<dbReference type="InterPro" id="IPR027417">
    <property type="entry name" value="P-loop_NTPase"/>
</dbReference>
<dbReference type="AlphaFoldDB" id="A0A832SZD1"/>
<dbReference type="EMBL" id="DUJN01000006">
    <property type="protein sequence ID" value="HII61382.1"/>
    <property type="molecule type" value="Genomic_DNA"/>
</dbReference>